<accession>A0A1C4UT33</accession>
<organism evidence="2 3">
    <name type="scientific">Micromonospora chokoriensis</name>
    <dbReference type="NCBI Taxonomy" id="356851"/>
    <lineage>
        <taxon>Bacteria</taxon>
        <taxon>Bacillati</taxon>
        <taxon>Actinomycetota</taxon>
        <taxon>Actinomycetes</taxon>
        <taxon>Micromonosporales</taxon>
        <taxon>Micromonosporaceae</taxon>
        <taxon>Micromonospora</taxon>
    </lineage>
</organism>
<keyword evidence="3" id="KW-1185">Reference proteome</keyword>
<proteinExistence type="predicted"/>
<sequence>MTGMSEHDWTEVVGAIGIFALIISVFTVTVVQVAKTRRARYEAARADDYRQLAETAARAQAENTRLLAAMEGRLSGMETRMNSVERVLTEVD</sequence>
<protein>
    <submittedName>
        <fullName evidence="2">Uncharacterized protein</fullName>
    </submittedName>
</protein>
<dbReference type="Proteomes" id="UP000198224">
    <property type="component" value="Chromosome I"/>
</dbReference>
<feature type="transmembrane region" description="Helical" evidence="1">
    <location>
        <begin position="12"/>
        <end position="31"/>
    </location>
</feature>
<keyword evidence="1" id="KW-0472">Membrane</keyword>
<name>A0A1C4UT33_9ACTN</name>
<dbReference type="EMBL" id="LT607409">
    <property type="protein sequence ID" value="SCE74794.1"/>
    <property type="molecule type" value="Genomic_DNA"/>
</dbReference>
<evidence type="ECO:0000313" key="3">
    <source>
        <dbReference type="Proteomes" id="UP000198224"/>
    </source>
</evidence>
<keyword evidence="1" id="KW-0812">Transmembrane</keyword>
<keyword evidence="1" id="KW-1133">Transmembrane helix</keyword>
<evidence type="ECO:0000256" key="1">
    <source>
        <dbReference type="SAM" id="Phobius"/>
    </source>
</evidence>
<evidence type="ECO:0000313" key="2">
    <source>
        <dbReference type="EMBL" id="SCE74794.1"/>
    </source>
</evidence>
<gene>
    <name evidence="2" type="ORF">GA0070612_0722</name>
</gene>
<reference evidence="3" key="1">
    <citation type="submission" date="2016-06" db="EMBL/GenBank/DDBJ databases">
        <authorList>
            <person name="Varghese N."/>
            <person name="Submissions Spin"/>
        </authorList>
    </citation>
    <scope>NUCLEOTIDE SEQUENCE [LARGE SCALE GENOMIC DNA]</scope>
    <source>
        <strain evidence="3">DSM 45160</strain>
    </source>
</reference>
<dbReference type="AlphaFoldDB" id="A0A1C4UT33"/>